<dbReference type="GO" id="GO:0047617">
    <property type="term" value="F:fatty acyl-CoA hydrolase activity"/>
    <property type="evidence" value="ECO:0007669"/>
    <property type="project" value="InterPro"/>
</dbReference>
<feature type="domain" description="Acyl-CoA thioesterase-like C-terminal" evidence="5">
    <location>
        <begin position="148"/>
        <end position="322"/>
    </location>
</feature>
<sequence length="335" mass="38319">MSAKIEDFEEAFRVIKIDENNYVGAHPLRLPMSIARGVYGGHICAQALVVGMESAPGYVPDSFHLYFIGAGSNKIPMSYKVTKVLHGDAYASRLIEVVQYGQIKSNCMVTLRKKGVLAQSSKSSRDKNLDNPSEVPHVHTKDEDPNKLHIVHHTDYIRNAYSDEFLDHELVPHEKDQDPSDRWITVYSGIEQRKSFKDPLFNYVGIADLSDSALLTTLARVMHFPWNPTEKYAPEEFDSNRDARTLLKVSFNILHIFHYNAMSLDHHIYFHSDDYTKAFDVCQDWLTFTYQVKRLSNHRSLVRGHLYNNEGRCVATVVQEGLAYLFSDVANHLKL</sequence>
<gene>
    <name evidence="6" type="ordered locus">DEHA2E10516g</name>
</gene>
<dbReference type="PANTHER" id="PTHR11066">
    <property type="entry name" value="ACYL-COA THIOESTERASE"/>
    <property type="match status" value="1"/>
</dbReference>
<evidence type="ECO:0000256" key="1">
    <source>
        <dbReference type="ARBA" id="ARBA00006538"/>
    </source>
</evidence>
<dbReference type="OMA" id="FHYNAMS"/>
<dbReference type="GO" id="GO:0009062">
    <property type="term" value="P:fatty acid catabolic process"/>
    <property type="evidence" value="ECO:0007669"/>
    <property type="project" value="TreeGrafter"/>
</dbReference>
<keyword evidence="7" id="KW-1185">Reference proteome</keyword>
<proteinExistence type="inferred from homology"/>
<dbReference type="Gene3D" id="2.40.160.210">
    <property type="entry name" value="Acyl-CoA thioesterase, double hotdog domain"/>
    <property type="match status" value="1"/>
</dbReference>
<evidence type="ECO:0000256" key="3">
    <source>
        <dbReference type="SAM" id="MobiDB-lite"/>
    </source>
</evidence>
<evidence type="ECO:0000313" key="6">
    <source>
        <dbReference type="EMBL" id="CAG88003.1"/>
    </source>
</evidence>
<dbReference type="PANTHER" id="PTHR11066:SF34">
    <property type="entry name" value="ACYL-COENZYME A THIOESTERASE 8"/>
    <property type="match status" value="1"/>
</dbReference>
<dbReference type="SUPFAM" id="SSF54637">
    <property type="entry name" value="Thioesterase/thiol ester dehydrase-isomerase"/>
    <property type="match status" value="2"/>
</dbReference>
<dbReference type="CDD" id="cd03444">
    <property type="entry name" value="Thioesterase_II_repeat1"/>
    <property type="match status" value="1"/>
</dbReference>
<dbReference type="HOGENOM" id="CLU_032690_2_1_1"/>
<dbReference type="FunCoup" id="Q6BPV6">
    <property type="interactions" value="181"/>
</dbReference>
<dbReference type="GeneID" id="2901909"/>
<evidence type="ECO:0000259" key="4">
    <source>
        <dbReference type="Pfam" id="PF13622"/>
    </source>
</evidence>
<organism evidence="6 7">
    <name type="scientific">Debaryomyces hansenii (strain ATCC 36239 / CBS 767 / BCRC 21394 / JCM 1990 / NBRC 0083 / IGC 2968)</name>
    <name type="common">Yeast</name>
    <name type="synonym">Torulaspora hansenii</name>
    <dbReference type="NCBI Taxonomy" id="284592"/>
    <lineage>
        <taxon>Eukaryota</taxon>
        <taxon>Fungi</taxon>
        <taxon>Dikarya</taxon>
        <taxon>Ascomycota</taxon>
        <taxon>Saccharomycotina</taxon>
        <taxon>Pichiomycetes</taxon>
        <taxon>Debaryomycetaceae</taxon>
        <taxon>Debaryomyces</taxon>
    </lineage>
</organism>
<dbReference type="GO" id="GO:0006637">
    <property type="term" value="P:acyl-CoA metabolic process"/>
    <property type="evidence" value="ECO:0007669"/>
    <property type="project" value="InterPro"/>
</dbReference>
<dbReference type="OrthoDB" id="68328at2759"/>
<evidence type="ECO:0000259" key="5">
    <source>
        <dbReference type="Pfam" id="PF20789"/>
    </source>
</evidence>
<dbReference type="GO" id="GO:0005782">
    <property type="term" value="C:peroxisomal matrix"/>
    <property type="evidence" value="ECO:0007669"/>
    <property type="project" value="UniProtKB-SubCell"/>
</dbReference>
<dbReference type="InterPro" id="IPR049449">
    <property type="entry name" value="TesB_ACOT8-like_N"/>
</dbReference>
<evidence type="ECO:0000256" key="2">
    <source>
        <dbReference type="ARBA" id="ARBA00022801"/>
    </source>
</evidence>
<keyword evidence="2" id="KW-0378">Hydrolase</keyword>
<dbReference type="InterPro" id="IPR042171">
    <property type="entry name" value="Acyl-CoA_hotdog"/>
</dbReference>
<dbReference type="RefSeq" id="XP_459764.1">
    <property type="nucleotide sequence ID" value="XM_459764.1"/>
</dbReference>
<dbReference type="VEuPathDB" id="FungiDB:DEHA2E10516g"/>
<dbReference type="STRING" id="284592.Q6BPV6"/>
<evidence type="ECO:0000313" key="7">
    <source>
        <dbReference type="Proteomes" id="UP000000599"/>
    </source>
</evidence>
<dbReference type="InterPro" id="IPR049450">
    <property type="entry name" value="ACOT8-like_C"/>
</dbReference>
<dbReference type="Pfam" id="PF20789">
    <property type="entry name" value="4HBT_3C"/>
    <property type="match status" value="1"/>
</dbReference>
<dbReference type="EMBL" id="CR382137">
    <property type="protein sequence ID" value="CAG88003.1"/>
    <property type="molecule type" value="Genomic_DNA"/>
</dbReference>
<accession>Q6BPV6</accession>
<dbReference type="CDD" id="cd03445">
    <property type="entry name" value="Thioesterase_II_repeat2"/>
    <property type="match status" value="1"/>
</dbReference>
<feature type="domain" description="Acyl-CoA thioesterase-like N-terminal HotDog" evidence="4">
    <location>
        <begin position="30"/>
        <end position="108"/>
    </location>
</feature>
<dbReference type="InParanoid" id="Q6BPV6"/>
<dbReference type="InterPro" id="IPR029069">
    <property type="entry name" value="HotDog_dom_sf"/>
</dbReference>
<dbReference type="eggNOG" id="KOG3016">
    <property type="taxonomic scope" value="Eukaryota"/>
</dbReference>
<comment type="similarity">
    <text evidence="1">Belongs to the C/M/P thioester hydrolase family.</text>
</comment>
<dbReference type="InterPro" id="IPR003703">
    <property type="entry name" value="Acyl_CoA_thio"/>
</dbReference>
<dbReference type="KEGG" id="dha:DEHA2E10516g"/>
<name>Q6BPV6_DEBHA</name>
<reference evidence="6 7" key="1">
    <citation type="journal article" date="2004" name="Nature">
        <title>Genome evolution in yeasts.</title>
        <authorList>
            <consortium name="Genolevures"/>
            <person name="Dujon B."/>
            <person name="Sherman D."/>
            <person name="Fischer G."/>
            <person name="Durrens P."/>
            <person name="Casaregola S."/>
            <person name="Lafontaine I."/>
            <person name="de Montigny J."/>
            <person name="Marck C."/>
            <person name="Neuveglise C."/>
            <person name="Talla E."/>
            <person name="Goffard N."/>
            <person name="Frangeul L."/>
            <person name="Aigle M."/>
            <person name="Anthouard V."/>
            <person name="Babour A."/>
            <person name="Barbe V."/>
            <person name="Barnay S."/>
            <person name="Blanchin S."/>
            <person name="Beckerich J.M."/>
            <person name="Beyne E."/>
            <person name="Bleykasten C."/>
            <person name="Boisrame A."/>
            <person name="Boyer J."/>
            <person name="Cattolico L."/>
            <person name="Confanioleri F."/>
            <person name="de Daruvar A."/>
            <person name="Despons L."/>
            <person name="Fabre E."/>
            <person name="Fairhead C."/>
            <person name="Ferry-Dumazet H."/>
            <person name="Groppi A."/>
            <person name="Hantraye F."/>
            <person name="Hennequin C."/>
            <person name="Jauniaux N."/>
            <person name="Joyet P."/>
            <person name="Kachouri R."/>
            <person name="Kerrest A."/>
            <person name="Koszul R."/>
            <person name="Lemaire M."/>
            <person name="Lesur I."/>
            <person name="Ma L."/>
            <person name="Muller H."/>
            <person name="Nicaud J.M."/>
            <person name="Nikolski M."/>
            <person name="Oztas S."/>
            <person name="Ozier-Kalogeropoulos O."/>
            <person name="Pellenz S."/>
            <person name="Potier S."/>
            <person name="Richard G.F."/>
            <person name="Straub M.L."/>
            <person name="Suleau A."/>
            <person name="Swennene D."/>
            <person name="Tekaia F."/>
            <person name="Wesolowski-Louvel M."/>
            <person name="Westhof E."/>
            <person name="Wirth B."/>
            <person name="Zeniou-Meyer M."/>
            <person name="Zivanovic I."/>
            <person name="Bolotin-Fukuhara M."/>
            <person name="Thierry A."/>
            <person name="Bouchier C."/>
            <person name="Caudron B."/>
            <person name="Scarpelli C."/>
            <person name="Gaillardin C."/>
            <person name="Weissenbach J."/>
            <person name="Wincker P."/>
            <person name="Souciet J.L."/>
        </authorList>
    </citation>
    <scope>NUCLEOTIDE SEQUENCE [LARGE SCALE GENOMIC DNA]</scope>
    <source>
        <strain evidence="7">ATCC 36239 / CBS 767 / BCRC 21394 / JCM 1990 / NBRC 0083 / IGC 2968</strain>
    </source>
</reference>
<protein>
    <submittedName>
        <fullName evidence="6">DEHA2E10516p</fullName>
    </submittedName>
</protein>
<dbReference type="AlphaFoldDB" id="Q6BPV6"/>
<dbReference type="Proteomes" id="UP000000599">
    <property type="component" value="Chromosome E"/>
</dbReference>
<dbReference type="Pfam" id="PF13622">
    <property type="entry name" value="4HBT_3"/>
    <property type="match status" value="1"/>
</dbReference>
<feature type="region of interest" description="Disordered" evidence="3">
    <location>
        <begin position="119"/>
        <end position="142"/>
    </location>
</feature>